<comment type="similarity">
    <text evidence="2 14">Belongs to the radical SAM superfamily. RlmN family.</text>
</comment>
<dbReference type="Gene3D" id="3.20.20.70">
    <property type="entry name" value="Aldolase class I"/>
    <property type="match status" value="1"/>
</dbReference>
<keyword evidence="16" id="KW-0456">Lyase</keyword>
<dbReference type="SFLD" id="SFLDS00029">
    <property type="entry name" value="Radical_SAM"/>
    <property type="match status" value="1"/>
</dbReference>
<protein>
    <recommendedName>
        <fullName evidence="14">Dual-specificity RNA methyltransferase RlmN</fullName>
        <ecNumber evidence="14">2.1.1.192</ecNumber>
    </recommendedName>
    <alternativeName>
        <fullName evidence="14">23S rRNA (adenine(2503)-C(2))-methyltransferase</fullName>
    </alternativeName>
    <alternativeName>
        <fullName evidence="14">23S rRNA m2A2503 methyltransferase</fullName>
    </alternativeName>
    <alternativeName>
        <fullName evidence="14">Ribosomal RNA large subunit methyltransferase N</fullName>
    </alternativeName>
    <alternativeName>
        <fullName evidence="14">tRNA (adenine(37)-C(2))-methyltransferase</fullName>
    </alternativeName>
    <alternativeName>
        <fullName evidence="14">tRNA m2A37 methyltransferase</fullName>
    </alternativeName>
</protein>
<dbReference type="SFLD" id="SFLDF00275">
    <property type="entry name" value="adenosine_C2_methyltransferase"/>
    <property type="match status" value="1"/>
</dbReference>
<dbReference type="Pfam" id="PF04055">
    <property type="entry name" value="Radical_SAM"/>
    <property type="match status" value="1"/>
</dbReference>
<evidence type="ECO:0000256" key="14">
    <source>
        <dbReference type="HAMAP-Rule" id="MF_01849"/>
    </source>
</evidence>
<gene>
    <name evidence="14" type="primary">rlmN</name>
    <name evidence="16" type="ORF">AGR7C_Cc20054</name>
</gene>
<evidence type="ECO:0000256" key="11">
    <source>
        <dbReference type="ARBA" id="ARBA00023004"/>
    </source>
</evidence>
<evidence type="ECO:0000313" key="16">
    <source>
        <dbReference type="EMBL" id="CUX27045.1"/>
    </source>
</evidence>
<dbReference type="GO" id="GO:0005737">
    <property type="term" value="C:cytoplasm"/>
    <property type="evidence" value="ECO:0007669"/>
    <property type="project" value="UniProtKB-SubCell"/>
</dbReference>
<comment type="caution">
    <text evidence="14">Lacks conserved residue(s) required for the propagation of feature annotation.</text>
</comment>
<comment type="catalytic activity">
    <reaction evidence="14">
        <text>adenosine(37) in tRNA + 2 reduced [2Fe-2S]-[ferredoxin] + 2 S-adenosyl-L-methionine = 2-methyladenosine(37) in tRNA + 5'-deoxyadenosine + L-methionine + 2 oxidized [2Fe-2S]-[ferredoxin] + S-adenosyl-L-homocysteine</text>
        <dbReference type="Rhea" id="RHEA:43332"/>
        <dbReference type="Rhea" id="RHEA-COMP:10000"/>
        <dbReference type="Rhea" id="RHEA-COMP:10001"/>
        <dbReference type="Rhea" id="RHEA-COMP:10162"/>
        <dbReference type="Rhea" id="RHEA-COMP:10485"/>
        <dbReference type="ChEBI" id="CHEBI:17319"/>
        <dbReference type="ChEBI" id="CHEBI:33737"/>
        <dbReference type="ChEBI" id="CHEBI:33738"/>
        <dbReference type="ChEBI" id="CHEBI:57844"/>
        <dbReference type="ChEBI" id="CHEBI:57856"/>
        <dbReference type="ChEBI" id="CHEBI:59789"/>
        <dbReference type="ChEBI" id="CHEBI:74411"/>
        <dbReference type="ChEBI" id="CHEBI:74497"/>
        <dbReference type="EC" id="2.1.1.192"/>
    </reaction>
</comment>
<keyword evidence="13 14" id="KW-1015">Disulfide bond</keyword>
<dbReference type="InterPro" id="IPR048641">
    <property type="entry name" value="RlmN_N"/>
</dbReference>
<dbReference type="GO" id="GO:0030488">
    <property type="term" value="P:tRNA methylation"/>
    <property type="evidence" value="ECO:0007669"/>
    <property type="project" value="UniProtKB-UniRule"/>
</dbReference>
<dbReference type="InterPro" id="IPR027492">
    <property type="entry name" value="RNA_MTrfase_RlmN"/>
</dbReference>
<comment type="catalytic activity">
    <reaction evidence="14">
        <text>adenosine(2503) in 23S rRNA + 2 reduced [2Fe-2S]-[ferredoxin] + 2 S-adenosyl-L-methionine = 2-methyladenosine(2503) in 23S rRNA + 5'-deoxyadenosine + L-methionine + 2 oxidized [2Fe-2S]-[ferredoxin] + S-adenosyl-L-homocysteine</text>
        <dbReference type="Rhea" id="RHEA:42916"/>
        <dbReference type="Rhea" id="RHEA-COMP:10000"/>
        <dbReference type="Rhea" id="RHEA-COMP:10001"/>
        <dbReference type="Rhea" id="RHEA-COMP:10152"/>
        <dbReference type="Rhea" id="RHEA-COMP:10282"/>
        <dbReference type="ChEBI" id="CHEBI:17319"/>
        <dbReference type="ChEBI" id="CHEBI:33737"/>
        <dbReference type="ChEBI" id="CHEBI:33738"/>
        <dbReference type="ChEBI" id="CHEBI:57844"/>
        <dbReference type="ChEBI" id="CHEBI:57856"/>
        <dbReference type="ChEBI" id="CHEBI:59789"/>
        <dbReference type="ChEBI" id="CHEBI:74411"/>
        <dbReference type="ChEBI" id="CHEBI:74497"/>
        <dbReference type="EC" id="2.1.1.192"/>
    </reaction>
</comment>
<dbReference type="InterPro" id="IPR040072">
    <property type="entry name" value="Methyltransferase_A"/>
</dbReference>
<dbReference type="GO" id="GO:0016829">
    <property type="term" value="F:lyase activity"/>
    <property type="evidence" value="ECO:0007669"/>
    <property type="project" value="UniProtKB-KW"/>
</dbReference>
<dbReference type="SUPFAM" id="SSF102114">
    <property type="entry name" value="Radical SAM enzymes"/>
    <property type="match status" value="1"/>
</dbReference>
<evidence type="ECO:0000256" key="9">
    <source>
        <dbReference type="ARBA" id="ARBA00022694"/>
    </source>
</evidence>
<dbReference type="GO" id="GO:0019843">
    <property type="term" value="F:rRNA binding"/>
    <property type="evidence" value="ECO:0007669"/>
    <property type="project" value="UniProtKB-UniRule"/>
</dbReference>
<evidence type="ECO:0000256" key="5">
    <source>
        <dbReference type="ARBA" id="ARBA00022552"/>
    </source>
</evidence>
<feature type="binding site" evidence="14">
    <location>
        <position position="182"/>
    </location>
    <ligand>
        <name>[4Fe-4S] cluster</name>
        <dbReference type="ChEBI" id="CHEBI:49883"/>
        <note>4Fe-4S-S-AdoMet</note>
    </ligand>
</feature>
<feature type="binding site" evidence="14">
    <location>
        <position position="373"/>
    </location>
    <ligand>
        <name>S-adenosyl-L-methionine</name>
        <dbReference type="ChEBI" id="CHEBI:59789"/>
    </ligand>
</feature>
<dbReference type="AlphaFoldDB" id="A0A1S7PV49"/>
<feature type="binding site" evidence="14">
    <location>
        <position position="185"/>
    </location>
    <ligand>
        <name>[4Fe-4S] cluster</name>
        <dbReference type="ChEBI" id="CHEBI:49883"/>
        <note>4Fe-4S-S-AdoMet</note>
    </ligand>
</feature>
<keyword evidence="8 14" id="KW-0949">S-adenosyl-L-methionine</keyword>
<comment type="function">
    <text evidence="14">Specifically methylates position 2 of adenine 2503 in 23S rRNA and position 2 of adenine 37 in tRNAs. m2A2503 modification seems to play a crucial role in the proofreading step occurring at the peptidyl transferase center and thus would serve to optimize ribosomal fidelity.</text>
</comment>
<evidence type="ECO:0000256" key="1">
    <source>
        <dbReference type="ARBA" id="ARBA00004496"/>
    </source>
</evidence>
<feature type="binding site" evidence="14">
    <location>
        <begin position="242"/>
        <end position="243"/>
    </location>
    <ligand>
        <name>S-adenosyl-L-methionine</name>
        <dbReference type="ChEBI" id="CHEBI:59789"/>
    </ligand>
</feature>
<comment type="cofactor">
    <cofactor evidence="14">
        <name>[4Fe-4S] cluster</name>
        <dbReference type="ChEBI" id="CHEBI:49883"/>
    </cofactor>
    <text evidence="14">Binds 1 [4Fe-4S] cluster. The cluster is coordinated with 3 cysteines and an exchangeable S-adenosyl-L-methionine.</text>
</comment>
<dbReference type="GO" id="GO:0046872">
    <property type="term" value="F:metal ion binding"/>
    <property type="evidence" value="ECO:0007669"/>
    <property type="project" value="UniProtKB-KW"/>
</dbReference>
<dbReference type="GO" id="GO:0000049">
    <property type="term" value="F:tRNA binding"/>
    <property type="evidence" value="ECO:0007669"/>
    <property type="project" value="UniProtKB-UniRule"/>
</dbReference>
<feature type="domain" description="Radical SAM core" evidence="15">
    <location>
        <begin position="164"/>
        <end position="413"/>
    </location>
</feature>
<dbReference type="InterPro" id="IPR004383">
    <property type="entry name" value="rRNA_lsu_MTrfase_RlmN/Cfr"/>
</dbReference>
<dbReference type="EC" id="2.1.1.192" evidence="14"/>
<reference evidence="16 17" key="1">
    <citation type="submission" date="2016-01" db="EMBL/GenBank/DDBJ databases">
        <authorList>
            <person name="Oliw E.H."/>
        </authorList>
    </citation>
    <scope>NUCLEOTIDE SEQUENCE [LARGE SCALE GENOMIC DNA]</scope>
    <source>
        <strain evidence="16 17">Zutra 3-1</strain>
    </source>
</reference>
<dbReference type="InterPro" id="IPR007197">
    <property type="entry name" value="rSAM"/>
</dbReference>
<dbReference type="Gene3D" id="1.10.150.530">
    <property type="match status" value="1"/>
</dbReference>
<dbReference type="HAMAP" id="MF_01849">
    <property type="entry name" value="RNA_methyltr_RlmN"/>
    <property type="match status" value="1"/>
</dbReference>
<keyword evidence="10 14" id="KW-0479">Metal-binding</keyword>
<feature type="binding site" evidence="14">
    <location>
        <begin position="296"/>
        <end position="298"/>
    </location>
    <ligand>
        <name>S-adenosyl-L-methionine</name>
        <dbReference type="ChEBI" id="CHEBI:59789"/>
    </ligand>
</feature>
<evidence type="ECO:0000256" key="3">
    <source>
        <dbReference type="ARBA" id="ARBA00022485"/>
    </source>
</evidence>
<dbReference type="CDD" id="cd01335">
    <property type="entry name" value="Radical_SAM"/>
    <property type="match status" value="1"/>
</dbReference>
<comment type="subcellular location">
    <subcellularLocation>
        <location evidence="1 14">Cytoplasm</location>
    </subcellularLocation>
</comment>
<evidence type="ECO:0000256" key="10">
    <source>
        <dbReference type="ARBA" id="ARBA00022723"/>
    </source>
</evidence>
<keyword evidence="7 14" id="KW-0808">Transferase</keyword>
<dbReference type="PROSITE" id="PS51918">
    <property type="entry name" value="RADICAL_SAM"/>
    <property type="match status" value="1"/>
</dbReference>
<dbReference type="GO" id="GO:0051539">
    <property type="term" value="F:4 iron, 4 sulfur cluster binding"/>
    <property type="evidence" value="ECO:0007669"/>
    <property type="project" value="UniProtKB-UniRule"/>
</dbReference>
<keyword evidence="16" id="KW-0670">Pyruvate</keyword>
<evidence type="ECO:0000256" key="4">
    <source>
        <dbReference type="ARBA" id="ARBA00022490"/>
    </source>
</evidence>
<keyword evidence="12 14" id="KW-0411">Iron-sulfur</keyword>
<dbReference type="Pfam" id="PF21016">
    <property type="entry name" value="RlmN_N"/>
    <property type="match status" value="1"/>
</dbReference>
<feature type="active site" description="S-methylcysteine intermediate" evidence="14">
    <location>
        <position position="416"/>
    </location>
</feature>
<dbReference type="GO" id="GO:0002935">
    <property type="term" value="F:tRNA (adenine(37)-C2)-methyltransferase activity"/>
    <property type="evidence" value="ECO:0007669"/>
    <property type="project" value="UniProtKB-UniRule"/>
</dbReference>
<organism evidence="16 17">
    <name type="scientific">Agrobacterium deltaense Zutra 3/1</name>
    <dbReference type="NCBI Taxonomy" id="1183427"/>
    <lineage>
        <taxon>Bacteria</taxon>
        <taxon>Pseudomonadati</taxon>
        <taxon>Pseudomonadota</taxon>
        <taxon>Alphaproteobacteria</taxon>
        <taxon>Hyphomicrobiales</taxon>
        <taxon>Rhizobiaceae</taxon>
        <taxon>Rhizobium/Agrobacterium group</taxon>
        <taxon>Agrobacterium</taxon>
    </lineage>
</organism>
<sequence length="446" mass="49945">MREKCSAFDFLDMQTIFRLSERLVVRCMEWWDSVMSVMQAPAGLAVKTPLIANSDLMSGKPSLIGLTREEMGEALAEIGVPQKQVKMRVSQLWNWLYVRGVSDFDNMTNVAKELREKLKVAFTIARPEIVEEQISNDGTRKWLMRFPPRGAGRPVEIETVYIPEEGRGTLCISSQVGCSLTCSFCHTGTQRLVRNLTAEEILAQLLLARDRLGDFPDGSTPVGAYVPSEGRKVSNIVMMGMGEPLYNFEHVKTALLIATDGDGLSLSKRRVTLSTSGVVPEIFRTGDEIGVMLAISLHAVRDELRDMLVPINKKYPLKELIEACRKYPGLSNARRITFEYVMLKDVNDSLEDAKMLVQLLKGVPAKINLIPFNPWPGTNYQCSDWAQIEKFADFINQAGYASPIRTPRGRDILAACGQLKSESERMRKTERLAFEAMMIANHGADD</sequence>
<dbReference type="Proteomes" id="UP000191987">
    <property type="component" value="Unassembled WGS sequence"/>
</dbReference>
<evidence type="ECO:0000256" key="7">
    <source>
        <dbReference type="ARBA" id="ARBA00022679"/>
    </source>
</evidence>
<keyword evidence="9 14" id="KW-0819">tRNA processing</keyword>
<keyword evidence="3 14" id="KW-0004">4Fe-4S</keyword>
<dbReference type="GO" id="GO:0070475">
    <property type="term" value="P:rRNA base methylation"/>
    <property type="evidence" value="ECO:0007669"/>
    <property type="project" value="UniProtKB-UniRule"/>
</dbReference>
<proteinExistence type="inferred from homology"/>
<dbReference type="GO" id="GO:0070040">
    <property type="term" value="F:rRNA (adenine(2503)-C2-)-methyltransferase activity"/>
    <property type="evidence" value="ECO:0007669"/>
    <property type="project" value="UniProtKB-UniRule"/>
</dbReference>
<evidence type="ECO:0000259" key="15">
    <source>
        <dbReference type="PROSITE" id="PS51918"/>
    </source>
</evidence>
<dbReference type="InterPro" id="IPR058240">
    <property type="entry name" value="rSAM_sf"/>
</dbReference>
<keyword evidence="11 14" id="KW-0408">Iron</keyword>
<accession>A0A1S7PV49</accession>
<evidence type="ECO:0000256" key="2">
    <source>
        <dbReference type="ARBA" id="ARBA00007544"/>
    </source>
</evidence>
<name>A0A1S7PV49_9HYPH</name>
<dbReference type="SFLD" id="SFLDG01062">
    <property type="entry name" value="methyltransferase_(Class_A)"/>
    <property type="match status" value="1"/>
</dbReference>
<keyword evidence="5 14" id="KW-0698">rRNA processing</keyword>
<dbReference type="PANTHER" id="PTHR30544:SF5">
    <property type="entry name" value="RADICAL SAM CORE DOMAIN-CONTAINING PROTEIN"/>
    <property type="match status" value="1"/>
</dbReference>
<dbReference type="PANTHER" id="PTHR30544">
    <property type="entry name" value="23S RRNA METHYLTRANSFERASE"/>
    <property type="match status" value="1"/>
</dbReference>
<feature type="binding site" evidence="14">
    <location>
        <position position="178"/>
    </location>
    <ligand>
        <name>[4Fe-4S] cluster</name>
        <dbReference type="ChEBI" id="CHEBI:49883"/>
        <note>4Fe-4S-S-AdoMet</note>
    </ligand>
</feature>
<comment type="miscellaneous">
    <text evidence="14">Reaction proceeds by a ping-pong mechanism involving intermediate methylation of a conserved cysteine residue.</text>
</comment>
<dbReference type="FunFam" id="3.20.20.70:FF:000008">
    <property type="entry name" value="Dual-specificity RNA methyltransferase RlmN"/>
    <property type="match status" value="1"/>
</dbReference>
<keyword evidence="6 14" id="KW-0489">Methyltransferase</keyword>
<dbReference type="NCBIfam" id="TIGR00048">
    <property type="entry name" value="rRNA_mod_RlmN"/>
    <property type="match status" value="1"/>
</dbReference>
<dbReference type="InterPro" id="IPR013785">
    <property type="entry name" value="Aldolase_TIM"/>
</dbReference>
<evidence type="ECO:0000256" key="6">
    <source>
        <dbReference type="ARBA" id="ARBA00022603"/>
    </source>
</evidence>
<dbReference type="EMBL" id="FBWG01000012">
    <property type="protein sequence ID" value="CUX27045.1"/>
    <property type="molecule type" value="Genomic_DNA"/>
</dbReference>
<feature type="binding site" evidence="14">
    <location>
        <position position="274"/>
    </location>
    <ligand>
        <name>S-adenosyl-L-methionine</name>
        <dbReference type="ChEBI" id="CHEBI:59789"/>
    </ligand>
</feature>
<evidence type="ECO:0000256" key="13">
    <source>
        <dbReference type="ARBA" id="ARBA00023157"/>
    </source>
</evidence>
<evidence type="ECO:0000256" key="8">
    <source>
        <dbReference type="ARBA" id="ARBA00022691"/>
    </source>
</evidence>
<evidence type="ECO:0000256" key="12">
    <source>
        <dbReference type="ARBA" id="ARBA00023014"/>
    </source>
</evidence>
<keyword evidence="4 14" id="KW-0963">Cytoplasm</keyword>
<feature type="active site" description="Proton acceptor" evidence="14">
    <location>
        <position position="158"/>
    </location>
</feature>
<evidence type="ECO:0000313" key="17">
    <source>
        <dbReference type="Proteomes" id="UP000191987"/>
    </source>
</evidence>